<dbReference type="PANTHER" id="PTHR40866:SF1">
    <property type="entry name" value="BED-TYPE DOMAIN-CONTAINING PROTEIN"/>
    <property type="match status" value="1"/>
</dbReference>
<evidence type="ECO:0000256" key="3">
    <source>
        <dbReference type="ARBA" id="ARBA00022833"/>
    </source>
</evidence>
<dbReference type="Proteomes" id="UP001165121">
    <property type="component" value="Unassembled WGS sequence"/>
</dbReference>
<comment type="caution">
    <text evidence="6">The sequence shown here is derived from an EMBL/GenBank/DDBJ whole genome shotgun (WGS) entry which is preliminary data.</text>
</comment>
<sequence length="323" mass="36494">MMVTTKRALANVTMRWNQVYEYELSVMDHGAGVDVVLETYFMIPAAVRLDLFHATARLSDEVETPLTKTQHMADTREEGPHVPDGPTEVLTILGHESRDYRPMRQPPTNETHELWVWRTKKLIPKLAAFFFTPVEPGLYRCNICEQPRKQARRTGYTNLMSHLQSVHPTHGEAYAEFQARNLSTLEVFGFVDELVRMRPTSVSTLKVYRERVATRVGRVIAEEMGVCFGIMWDGWSCGSRHFVAVFAVYHGPDGPMERLIGLALTEDAQTTDAQIELMQGVLTIYNKDTTMIKFVVGDNCATNQSLATKLGVPLVGCASHRFN</sequence>
<reference evidence="6" key="1">
    <citation type="submission" date="2023-04" db="EMBL/GenBank/DDBJ databases">
        <title>Phytophthora fragariaefolia NBRC 109709.</title>
        <authorList>
            <person name="Ichikawa N."/>
            <person name="Sato H."/>
            <person name="Tonouchi N."/>
        </authorList>
    </citation>
    <scope>NUCLEOTIDE SEQUENCE</scope>
    <source>
        <strain evidence="6">NBRC 109709</strain>
    </source>
</reference>
<evidence type="ECO:0000259" key="5">
    <source>
        <dbReference type="Pfam" id="PF02892"/>
    </source>
</evidence>
<dbReference type="AlphaFoldDB" id="A0A9W6WYR7"/>
<dbReference type="InterPro" id="IPR003656">
    <property type="entry name" value="Znf_BED"/>
</dbReference>
<evidence type="ECO:0000313" key="7">
    <source>
        <dbReference type="Proteomes" id="UP001165121"/>
    </source>
</evidence>
<protein>
    <submittedName>
        <fullName evidence="6">Unnamed protein product</fullName>
    </submittedName>
</protein>
<evidence type="ECO:0000256" key="4">
    <source>
        <dbReference type="SAM" id="MobiDB-lite"/>
    </source>
</evidence>
<proteinExistence type="predicted"/>
<dbReference type="OrthoDB" id="110256at2759"/>
<dbReference type="GO" id="GO:0003677">
    <property type="term" value="F:DNA binding"/>
    <property type="evidence" value="ECO:0007669"/>
    <property type="project" value="InterPro"/>
</dbReference>
<dbReference type="PANTHER" id="PTHR40866">
    <property type="entry name" value="BED-TYPE DOMAIN-CONTAINING PROTEIN"/>
    <property type="match status" value="1"/>
</dbReference>
<feature type="domain" description="BED-type" evidence="5">
    <location>
        <begin position="131"/>
        <end position="168"/>
    </location>
</feature>
<accession>A0A9W6WYR7</accession>
<feature type="compositionally biased region" description="Basic and acidic residues" evidence="4">
    <location>
        <begin position="71"/>
        <end position="81"/>
    </location>
</feature>
<keyword evidence="2" id="KW-0863">Zinc-finger</keyword>
<dbReference type="Pfam" id="PF02892">
    <property type="entry name" value="zf-BED"/>
    <property type="match status" value="1"/>
</dbReference>
<evidence type="ECO:0000313" key="6">
    <source>
        <dbReference type="EMBL" id="GMF23083.1"/>
    </source>
</evidence>
<keyword evidence="3" id="KW-0862">Zinc</keyword>
<organism evidence="6 7">
    <name type="scientific">Phytophthora fragariaefolia</name>
    <dbReference type="NCBI Taxonomy" id="1490495"/>
    <lineage>
        <taxon>Eukaryota</taxon>
        <taxon>Sar</taxon>
        <taxon>Stramenopiles</taxon>
        <taxon>Oomycota</taxon>
        <taxon>Peronosporomycetes</taxon>
        <taxon>Peronosporales</taxon>
        <taxon>Peronosporaceae</taxon>
        <taxon>Phytophthora</taxon>
    </lineage>
</organism>
<keyword evidence="7" id="KW-1185">Reference proteome</keyword>
<feature type="region of interest" description="Disordered" evidence="4">
    <location>
        <begin position="65"/>
        <end position="86"/>
    </location>
</feature>
<evidence type="ECO:0000256" key="1">
    <source>
        <dbReference type="ARBA" id="ARBA00022723"/>
    </source>
</evidence>
<dbReference type="EMBL" id="BSXT01000273">
    <property type="protein sequence ID" value="GMF23083.1"/>
    <property type="molecule type" value="Genomic_DNA"/>
</dbReference>
<dbReference type="GO" id="GO:0008270">
    <property type="term" value="F:zinc ion binding"/>
    <property type="evidence" value="ECO:0007669"/>
    <property type="project" value="UniProtKB-KW"/>
</dbReference>
<keyword evidence="1" id="KW-0479">Metal-binding</keyword>
<evidence type="ECO:0000256" key="2">
    <source>
        <dbReference type="ARBA" id="ARBA00022771"/>
    </source>
</evidence>
<name>A0A9W6WYR7_9STRA</name>
<gene>
    <name evidence="6" type="ORF">Pfra01_000356700</name>
</gene>